<keyword evidence="2" id="KW-0804">Transcription</keyword>
<keyword evidence="1" id="KW-0805">Transcription regulation</keyword>
<dbReference type="SMART" id="SM01012">
    <property type="entry name" value="ANTAR"/>
    <property type="match status" value="1"/>
</dbReference>
<organism evidence="4 5">
    <name type="scientific">Cellulomonas fengjieae</name>
    <dbReference type="NCBI Taxonomy" id="2819978"/>
    <lineage>
        <taxon>Bacteria</taxon>
        <taxon>Bacillati</taxon>
        <taxon>Actinomycetota</taxon>
        <taxon>Actinomycetes</taxon>
        <taxon>Micrococcales</taxon>
        <taxon>Cellulomonadaceae</taxon>
        <taxon>Cellulomonas</taxon>
    </lineage>
</organism>
<dbReference type="Gene3D" id="1.10.10.10">
    <property type="entry name" value="Winged helix-like DNA-binding domain superfamily/Winged helix DNA-binding domain"/>
    <property type="match status" value="1"/>
</dbReference>
<reference evidence="4 5" key="1">
    <citation type="submission" date="2021-03" db="EMBL/GenBank/DDBJ databases">
        <title>novel species in genus Cellulomonas.</title>
        <authorList>
            <person name="Zhang G."/>
        </authorList>
    </citation>
    <scope>NUCLEOTIDE SEQUENCE [LARGE SCALE GENOMIC DNA]</scope>
    <source>
        <strain evidence="5">zg-ZUI188</strain>
    </source>
</reference>
<dbReference type="InterPro" id="IPR005561">
    <property type="entry name" value="ANTAR"/>
</dbReference>
<dbReference type="RefSeq" id="WP_208290028.1">
    <property type="nucleotide sequence ID" value="NZ_CP074404.1"/>
</dbReference>
<evidence type="ECO:0000256" key="1">
    <source>
        <dbReference type="ARBA" id="ARBA00023015"/>
    </source>
</evidence>
<gene>
    <name evidence="4" type="ORF">J4035_14055</name>
</gene>
<evidence type="ECO:0000313" key="5">
    <source>
        <dbReference type="Proteomes" id="UP000678317"/>
    </source>
</evidence>
<sequence length="236" mass="24939">MSDYRDLSGRVEAEAALAQWCLGDFALRAAAHLGTDSECSITLRRTGHARRAASSSHRAGHCDDVENQEHSGGCIEAMDEMHAVLVPDLALEDRWHDWTQAALTVGFRSAAAFPSSAGPDAEIAFNVYSERVAPWTRDTIVRADMYAQQIGLVMGLVLNVTDLQAKLEAFQTALAAQAAIDQAIGAMMQNQGCTADEGLTILRSAAGNRNVDLPHAAAAVLGGLGGGRDAGGPPRD</sequence>
<dbReference type="InterPro" id="IPR029016">
    <property type="entry name" value="GAF-like_dom_sf"/>
</dbReference>
<proteinExistence type="predicted"/>
<evidence type="ECO:0000313" key="4">
    <source>
        <dbReference type="EMBL" id="MBO3085764.1"/>
    </source>
</evidence>
<evidence type="ECO:0000259" key="3">
    <source>
        <dbReference type="PROSITE" id="PS50921"/>
    </source>
</evidence>
<dbReference type="Gene3D" id="3.30.450.40">
    <property type="match status" value="1"/>
</dbReference>
<dbReference type="SUPFAM" id="SSF55781">
    <property type="entry name" value="GAF domain-like"/>
    <property type="match status" value="1"/>
</dbReference>
<comment type="caution">
    <text evidence="4">The sequence shown here is derived from an EMBL/GenBank/DDBJ whole genome shotgun (WGS) entry which is preliminary data.</text>
</comment>
<dbReference type="PROSITE" id="PS50921">
    <property type="entry name" value="ANTAR"/>
    <property type="match status" value="1"/>
</dbReference>
<feature type="domain" description="ANTAR" evidence="3">
    <location>
        <begin position="160"/>
        <end position="221"/>
    </location>
</feature>
<dbReference type="InterPro" id="IPR036388">
    <property type="entry name" value="WH-like_DNA-bd_sf"/>
</dbReference>
<dbReference type="Pfam" id="PF03861">
    <property type="entry name" value="ANTAR"/>
    <property type="match status" value="1"/>
</dbReference>
<keyword evidence="5" id="KW-1185">Reference proteome</keyword>
<dbReference type="Proteomes" id="UP000678317">
    <property type="component" value="Unassembled WGS sequence"/>
</dbReference>
<evidence type="ECO:0000256" key="2">
    <source>
        <dbReference type="ARBA" id="ARBA00023163"/>
    </source>
</evidence>
<dbReference type="InterPro" id="IPR011006">
    <property type="entry name" value="CheY-like_superfamily"/>
</dbReference>
<name>A0ABS3SJ33_9CELL</name>
<accession>A0ABS3SJ33</accession>
<protein>
    <submittedName>
        <fullName evidence="4">GAF domain-containing protein</fullName>
    </submittedName>
</protein>
<dbReference type="SUPFAM" id="SSF52172">
    <property type="entry name" value="CheY-like"/>
    <property type="match status" value="1"/>
</dbReference>
<dbReference type="EMBL" id="JAGFBM010000008">
    <property type="protein sequence ID" value="MBO3085764.1"/>
    <property type="molecule type" value="Genomic_DNA"/>
</dbReference>